<dbReference type="PIRSF" id="PIRSF017388">
    <property type="entry name" value="Esterase_lipase"/>
    <property type="match status" value="1"/>
</dbReference>
<evidence type="ECO:0000259" key="2">
    <source>
        <dbReference type="Pfam" id="PF12146"/>
    </source>
</evidence>
<dbReference type="Proteomes" id="UP000677436">
    <property type="component" value="Chromosome"/>
</dbReference>
<keyword evidence="4" id="KW-1185">Reference proteome</keyword>
<evidence type="ECO:0000313" key="3">
    <source>
        <dbReference type="EMBL" id="BCU83096.1"/>
    </source>
</evidence>
<evidence type="ECO:0000256" key="1">
    <source>
        <dbReference type="PIRSR" id="PIRSR017388-1"/>
    </source>
</evidence>
<dbReference type="SUPFAM" id="SSF53474">
    <property type="entry name" value="alpha/beta-Hydrolases"/>
    <property type="match status" value="1"/>
</dbReference>
<dbReference type="Pfam" id="PF12146">
    <property type="entry name" value="Hydrolase_4"/>
    <property type="match status" value="1"/>
</dbReference>
<name>A0A8D5UGE4_9BACL</name>
<feature type="active site" description="Charge relay system" evidence="1">
    <location>
        <position position="208"/>
    </location>
</feature>
<dbReference type="PANTHER" id="PTHR11614">
    <property type="entry name" value="PHOSPHOLIPASE-RELATED"/>
    <property type="match status" value="1"/>
</dbReference>
<protein>
    <submittedName>
        <fullName evidence="3">Carboxylesterase</fullName>
    </submittedName>
</protein>
<dbReference type="InterPro" id="IPR012354">
    <property type="entry name" value="Esterase_lipase"/>
</dbReference>
<accession>A0A8D5UGE4</accession>
<gene>
    <name evidence="3" type="ORF">JIR001_28790</name>
</gene>
<feature type="active site" description="Charge relay system" evidence="1">
    <location>
        <position position="178"/>
    </location>
</feature>
<dbReference type="InterPro" id="IPR051044">
    <property type="entry name" value="MAG_DAG_Lipase"/>
</dbReference>
<organism evidence="3 4">
    <name type="scientific">Polycladomyces abyssicola</name>
    <dbReference type="NCBI Taxonomy" id="1125966"/>
    <lineage>
        <taxon>Bacteria</taxon>
        <taxon>Bacillati</taxon>
        <taxon>Bacillota</taxon>
        <taxon>Bacilli</taxon>
        <taxon>Bacillales</taxon>
        <taxon>Thermoactinomycetaceae</taxon>
        <taxon>Polycladomyces</taxon>
    </lineage>
</organism>
<dbReference type="AlphaFoldDB" id="A0A8D5UGE4"/>
<feature type="domain" description="Serine aminopeptidase S33" evidence="2">
    <location>
        <begin position="7"/>
        <end position="214"/>
    </location>
</feature>
<evidence type="ECO:0000313" key="4">
    <source>
        <dbReference type="Proteomes" id="UP000677436"/>
    </source>
</evidence>
<dbReference type="KEGG" id="pabs:JIR001_28790"/>
<dbReference type="GO" id="GO:0052689">
    <property type="term" value="F:carboxylic ester hydrolase activity"/>
    <property type="evidence" value="ECO:0007669"/>
    <property type="project" value="InterPro"/>
</dbReference>
<reference evidence="3" key="1">
    <citation type="journal article" date="2013" name="Int. J. Syst. Evol. Microbiol.">
        <title>Polycladomyces abyssicola gen. nov., sp. nov., a thermophilic filamentous bacterium isolated from hemipelagic sediment.</title>
        <authorList>
            <person name="Tsubouchi T."/>
            <person name="Shimane Y."/>
            <person name="Mori K."/>
            <person name="Usui K."/>
            <person name="Hiraki T."/>
            <person name="Tame A."/>
            <person name="Uematsu K."/>
            <person name="Maruyama T."/>
            <person name="Hatada Y."/>
        </authorList>
    </citation>
    <scope>NUCLEOTIDE SEQUENCE</scope>
    <source>
        <strain evidence="3">JIR-001</strain>
    </source>
</reference>
<sequence length="243" mass="27471">MTVEGFLLIHGYAGTPHDVQPVLDRLQELNLPVSAPLLAGHGGTRKEMRSSSWQDWIQSAEEALIQLRRECDPVHLVGFSMGSLIAIDLAVRYPVGKMALLSPAVFSVNTPEIVRGMAETLKSPFNKRARALPLKVYMRRTMRSSFRSFAQFFQLVEHVRPKFPEVRIPTLIIQGERDDVVKPKGAIHLYHEIGSVEKKLVLLPQSRHLICHDCEVVEMMREIETFFGLPSRNPEPVQEQASV</sequence>
<proteinExistence type="predicted"/>
<dbReference type="EMBL" id="AP024601">
    <property type="protein sequence ID" value="BCU83096.1"/>
    <property type="molecule type" value="Genomic_DNA"/>
</dbReference>
<feature type="active site" description="Nucleophile" evidence="1">
    <location>
        <position position="80"/>
    </location>
</feature>
<dbReference type="InterPro" id="IPR022742">
    <property type="entry name" value="Hydrolase_4"/>
</dbReference>
<dbReference type="InterPro" id="IPR029058">
    <property type="entry name" value="AB_hydrolase_fold"/>
</dbReference>
<reference evidence="3" key="2">
    <citation type="journal article" date="2021" name="Microbiol. Resour. Announc.">
        <title>Complete Genome Sequence of Polycladomyces abyssicola JIR-001T, Isolated from Hemipelagic Sediment in Deep Seawater.</title>
        <authorList>
            <person name="Tsubouchi T."/>
            <person name="Kaneko Y."/>
        </authorList>
    </citation>
    <scope>NUCLEOTIDE SEQUENCE</scope>
    <source>
        <strain evidence="3">JIR-001</strain>
    </source>
</reference>
<dbReference type="Gene3D" id="3.40.50.1820">
    <property type="entry name" value="alpha/beta hydrolase"/>
    <property type="match status" value="1"/>
</dbReference>